<keyword evidence="3" id="KW-0812">Transmembrane</keyword>
<dbReference type="SUPFAM" id="SSF52151">
    <property type="entry name" value="FabD/lysophospholipase-like"/>
    <property type="match status" value="1"/>
</dbReference>
<accession>A0A6C2YI28</accession>
<feature type="domain" description="PNPLA" evidence="4">
    <location>
        <begin position="6"/>
        <end position="277"/>
    </location>
</feature>
<evidence type="ECO:0000313" key="5">
    <source>
        <dbReference type="EMBL" id="VIP00919.1"/>
    </source>
</evidence>
<dbReference type="InterPro" id="IPR016035">
    <property type="entry name" value="Acyl_Trfase/lysoPLipase"/>
</dbReference>
<proteinExistence type="predicted"/>
<evidence type="ECO:0000256" key="2">
    <source>
        <dbReference type="PROSITE-ProRule" id="PRU01161"/>
    </source>
</evidence>
<feature type="transmembrane region" description="Helical" evidence="3">
    <location>
        <begin position="34"/>
        <end position="53"/>
    </location>
</feature>
<dbReference type="GO" id="GO:0016042">
    <property type="term" value="P:lipid catabolic process"/>
    <property type="evidence" value="ECO:0007669"/>
    <property type="project" value="UniProtKB-UniRule"/>
</dbReference>
<dbReference type="PROSITE" id="PS51635">
    <property type="entry name" value="PNPLA"/>
    <property type="match status" value="1"/>
</dbReference>
<feature type="short sequence motif" description="GXSXG" evidence="2">
    <location>
        <begin position="36"/>
        <end position="40"/>
    </location>
</feature>
<dbReference type="InParanoid" id="A0A6C2YI28"/>
<gene>
    <name evidence="5" type="ORF">GMBLW1_30410</name>
</gene>
<comment type="caution">
    <text evidence="2">Lacks conserved residue(s) required for the propagation of feature annotation.</text>
</comment>
<sequence>MADFDVILSSGGSKGMAFMGAVEVLQRKHRVRRVIGTSAGAIGALFLAAGYTAKELIGILGPNGADRTALAQLLAPPDAEPLKEAMRQPDSEIRRLGRSFLDTVIDRVMGKLSEKLPRVAFGLRVAAAPHRDELRTAVLEAMIEHAAGPRLASLASFLEFGGFYSSETAIDWLSKRVATQVRGFTADWTLAQLFQATGRDVTFVTADTTEKRALFLNHRTAPDCPAVQAVRMSLSIPLVWQEIVWPAHWGKYLNQPMTGHVLVDGAAMLEMPLQLYLKPDEPMVRQVMGPPPAGEAHTIGLLLDDQIPPPGMNGNPGNGAAGMGKLDLRIGRLVDTLTRWEQDALKPLDALICRIPTQGFSALEFEMSQERFDALINSGRCAMTEYLTQRKFAV</sequence>
<keyword evidence="2" id="KW-0442">Lipid degradation</keyword>
<feature type="active site" description="Proton acceptor" evidence="2">
    <location>
        <position position="264"/>
    </location>
</feature>
<keyword evidence="1 2" id="KW-0443">Lipid metabolism</keyword>
<feature type="short sequence motif" description="DGA/G" evidence="2">
    <location>
        <begin position="264"/>
        <end position="266"/>
    </location>
</feature>
<dbReference type="KEGG" id="tim:GMBLW1_30410"/>
<dbReference type="Gene3D" id="3.40.1090.10">
    <property type="entry name" value="Cytosolic phospholipase A2 catalytic domain"/>
    <property type="match status" value="1"/>
</dbReference>
<name>A0A6C2YI28_9BACT</name>
<evidence type="ECO:0000256" key="1">
    <source>
        <dbReference type="ARBA" id="ARBA00023098"/>
    </source>
</evidence>
<keyword evidence="6" id="KW-1185">Reference proteome</keyword>
<feature type="active site" description="Nucleophile" evidence="2">
    <location>
        <position position="38"/>
    </location>
</feature>
<keyword evidence="3" id="KW-0472">Membrane</keyword>
<dbReference type="InterPro" id="IPR052580">
    <property type="entry name" value="Lipid_Hydrolase"/>
</dbReference>
<dbReference type="Pfam" id="PF01734">
    <property type="entry name" value="Patatin"/>
    <property type="match status" value="1"/>
</dbReference>
<evidence type="ECO:0000256" key="3">
    <source>
        <dbReference type="SAM" id="Phobius"/>
    </source>
</evidence>
<dbReference type="PANTHER" id="PTHR46394">
    <property type="entry name" value="ANNEXIN"/>
    <property type="match status" value="1"/>
</dbReference>
<evidence type="ECO:0000259" key="4">
    <source>
        <dbReference type="PROSITE" id="PS51635"/>
    </source>
</evidence>
<keyword evidence="3" id="KW-1133">Transmembrane helix</keyword>
<dbReference type="PANTHER" id="PTHR46394:SF1">
    <property type="entry name" value="PNPLA DOMAIN-CONTAINING PROTEIN"/>
    <property type="match status" value="1"/>
</dbReference>
<reference evidence="5" key="1">
    <citation type="submission" date="2019-04" db="EMBL/GenBank/DDBJ databases">
        <authorList>
            <consortium name="Science for Life Laboratories"/>
        </authorList>
    </citation>
    <scope>NUCLEOTIDE SEQUENCE</scope>
    <source>
        <strain evidence="5">MBLW1</strain>
    </source>
</reference>
<dbReference type="AlphaFoldDB" id="A0A6C2YI28"/>
<dbReference type="EMBL" id="LR586016">
    <property type="protein sequence ID" value="VIP00919.1"/>
    <property type="molecule type" value="Genomic_DNA"/>
</dbReference>
<dbReference type="Proteomes" id="UP000464378">
    <property type="component" value="Chromosome"/>
</dbReference>
<organism evidence="5">
    <name type="scientific">Tuwongella immobilis</name>
    <dbReference type="NCBI Taxonomy" id="692036"/>
    <lineage>
        <taxon>Bacteria</taxon>
        <taxon>Pseudomonadati</taxon>
        <taxon>Planctomycetota</taxon>
        <taxon>Planctomycetia</taxon>
        <taxon>Gemmatales</taxon>
        <taxon>Gemmataceae</taxon>
        <taxon>Tuwongella</taxon>
    </lineage>
</organism>
<dbReference type="RefSeq" id="WP_162656080.1">
    <property type="nucleotide sequence ID" value="NZ_LR593887.1"/>
</dbReference>
<evidence type="ECO:0000313" key="6">
    <source>
        <dbReference type="Proteomes" id="UP000464378"/>
    </source>
</evidence>
<dbReference type="EMBL" id="LR593887">
    <property type="protein sequence ID" value="VTR97256.1"/>
    <property type="molecule type" value="Genomic_DNA"/>
</dbReference>
<dbReference type="InterPro" id="IPR002641">
    <property type="entry name" value="PNPLA_dom"/>
</dbReference>
<keyword evidence="2 5" id="KW-0378">Hydrolase</keyword>
<protein>
    <recommendedName>
        <fullName evidence="4">PNPLA domain-containing protein</fullName>
    </recommendedName>
</protein>
<dbReference type="GO" id="GO:0016787">
    <property type="term" value="F:hydrolase activity"/>
    <property type="evidence" value="ECO:0007669"/>
    <property type="project" value="UniProtKB-UniRule"/>
</dbReference>